<evidence type="ECO:0000256" key="1">
    <source>
        <dbReference type="ARBA" id="ARBA00004123"/>
    </source>
</evidence>
<evidence type="ECO:0000256" key="6">
    <source>
        <dbReference type="ARBA" id="ARBA00023242"/>
    </source>
</evidence>
<accession>A0A482XF82</accession>
<dbReference type="InterPro" id="IPR008967">
    <property type="entry name" value="p53-like_TF_DNA-bd_sf"/>
</dbReference>
<dbReference type="SUPFAM" id="SSF49417">
    <property type="entry name" value="p53-like transcription factors"/>
    <property type="match status" value="1"/>
</dbReference>
<dbReference type="SMART" id="SM00248">
    <property type="entry name" value="ANK"/>
    <property type="match status" value="5"/>
</dbReference>
<dbReference type="GO" id="GO:0005634">
    <property type="term" value="C:nucleus"/>
    <property type="evidence" value="ECO:0007669"/>
    <property type="project" value="UniProtKB-SubCell"/>
</dbReference>
<dbReference type="Pfam" id="PF00907">
    <property type="entry name" value="T-box"/>
    <property type="match status" value="1"/>
</dbReference>
<dbReference type="InterPro" id="IPR001699">
    <property type="entry name" value="TF_T-box"/>
</dbReference>
<dbReference type="Pfam" id="PF12796">
    <property type="entry name" value="Ank_2"/>
    <property type="match status" value="2"/>
</dbReference>
<dbReference type="Gene3D" id="1.25.40.20">
    <property type="entry name" value="Ankyrin repeat-containing domain"/>
    <property type="match status" value="2"/>
</dbReference>
<dbReference type="CDD" id="cd00180">
    <property type="entry name" value="PKc"/>
    <property type="match status" value="1"/>
</dbReference>
<dbReference type="SMART" id="SM00425">
    <property type="entry name" value="TBOX"/>
    <property type="match status" value="1"/>
</dbReference>
<dbReference type="PANTHER" id="PTHR11267">
    <property type="entry name" value="T-BOX PROTEIN-RELATED"/>
    <property type="match status" value="1"/>
</dbReference>
<dbReference type="GO" id="GO:0045893">
    <property type="term" value="P:positive regulation of DNA-templated transcription"/>
    <property type="evidence" value="ECO:0007669"/>
    <property type="project" value="InterPro"/>
</dbReference>
<dbReference type="GO" id="GO:0000785">
    <property type="term" value="C:chromatin"/>
    <property type="evidence" value="ECO:0007669"/>
    <property type="project" value="TreeGrafter"/>
</dbReference>
<keyword evidence="3" id="KW-0805">Transcription regulation</keyword>
<feature type="region of interest" description="Disordered" evidence="9">
    <location>
        <begin position="376"/>
        <end position="412"/>
    </location>
</feature>
<dbReference type="PANTHER" id="PTHR11267:SF203">
    <property type="entry name" value="MAX GENE-ASSOCIATED PROTEIN-LIKE"/>
    <property type="match status" value="1"/>
</dbReference>
<dbReference type="InterPro" id="IPR002110">
    <property type="entry name" value="Ankyrin_rpt"/>
</dbReference>
<comment type="subcellular location">
    <subcellularLocation>
        <location evidence="1 8">Nucleus</location>
    </subcellularLocation>
</comment>
<dbReference type="PROSITE" id="PS50252">
    <property type="entry name" value="TBOX_3"/>
    <property type="match status" value="1"/>
</dbReference>
<organism evidence="12 13">
    <name type="scientific">Laodelphax striatellus</name>
    <name type="common">Small brown planthopper</name>
    <name type="synonym">Delphax striatella</name>
    <dbReference type="NCBI Taxonomy" id="195883"/>
    <lineage>
        <taxon>Eukaryota</taxon>
        <taxon>Metazoa</taxon>
        <taxon>Ecdysozoa</taxon>
        <taxon>Arthropoda</taxon>
        <taxon>Hexapoda</taxon>
        <taxon>Insecta</taxon>
        <taxon>Pterygota</taxon>
        <taxon>Neoptera</taxon>
        <taxon>Paraneoptera</taxon>
        <taxon>Hemiptera</taxon>
        <taxon>Auchenorrhyncha</taxon>
        <taxon>Fulgoroidea</taxon>
        <taxon>Delphacidae</taxon>
        <taxon>Criomorphinae</taxon>
        <taxon>Laodelphax</taxon>
    </lineage>
</organism>
<comment type="caution">
    <text evidence="12">The sequence shown here is derived from an EMBL/GenBank/DDBJ whole genome shotgun (WGS) entry which is preliminary data.</text>
</comment>
<dbReference type="Proteomes" id="UP000291343">
    <property type="component" value="Unassembled WGS sequence"/>
</dbReference>
<dbReference type="GO" id="GO:0005524">
    <property type="term" value="F:ATP binding"/>
    <property type="evidence" value="ECO:0007669"/>
    <property type="project" value="InterPro"/>
</dbReference>
<dbReference type="PROSITE" id="PS50011">
    <property type="entry name" value="PROTEIN_KINASE_DOM"/>
    <property type="match status" value="1"/>
</dbReference>
<evidence type="ECO:0000256" key="5">
    <source>
        <dbReference type="ARBA" id="ARBA00023163"/>
    </source>
</evidence>
<feature type="repeat" description="ANK" evidence="7">
    <location>
        <begin position="474"/>
        <end position="506"/>
    </location>
</feature>
<dbReference type="InterPro" id="IPR046360">
    <property type="entry name" value="T-box_DNA-bd"/>
</dbReference>
<comment type="caution">
    <text evidence="8">Lacks conserved residue(s) required for the propagation of feature annotation.</text>
</comment>
<dbReference type="InterPro" id="IPR018186">
    <property type="entry name" value="TF_T-box_CS"/>
</dbReference>
<keyword evidence="5" id="KW-0804">Transcription</keyword>
<dbReference type="EMBL" id="QKKF02010872">
    <property type="protein sequence ID" value="RZF44372.1"/>
    <property type="molecule type" value="Genomic_DNA"/>
</dbReference>
<evidence type="ECO:0000313" key="13">
    <source>
        <dbReference type="Proteomes" id="UP000291343"/>
    </source>
</evidence>
<evidence type="ECO:0000313" key="12">
    <source>
        <dbReference type="EMBL" id="RZF44372.1"/>
    </source>
</evidence>
<dbReference type="GO" id="GO:0004672">
    <property type="term" value="F:protein kinase activity"/>
    <property type="evidence" value="ECO:0007669"/>
    <property type="project" value="InterPro"/>
</dbReference>
<dbReference type="InterPro" id="IPR036770">
    <property type="entry name" value="Ankyrin_rpt-contain_sf"/>
</dbReference>
<feature type="domain" description="Protein kinase" evidence="10">
    <location>
        <begin position="1658"/>
        <end position="1883"/>
    </location>
</feature>
<feature type="repeat" description="ANK" evidence="7">
    <location>
        <begin position="550"/>
        <end position="582"/>
    </location>
</feature>
<dbReference type="Pfam" id="PF00069">
    <property type="entry name" value="Pkinase"/>
    <property type="match status" value="1"/>
</dbReference>
<dbReference type="InParanoid" id="A0A482XF82"/>
<keyword evidence="2" id="KW-0217">Developmental protein</keyword>
<feature type="compositionally biased region" description="Polar residues" evidence="9">
    <location>
        <begin position="225"/>
        <end position="241"/>
    </location>
</feature>
<dbReference type="SUPFAM" id="SSF56112">
    <property type="entry name" value="Protein kinase-like (PK-like)"/>
    <property type="match status" value="1"/>
</dbReference>
<proteinExistence type="predicted"/>
<dbReference type="SUPFAM" id="SSF48403">
    <property type="entry name" value="Ankyrin repeat"/>
    <property type="match status" value="1"/>
</dbReference>
<dbReference type="PROSITE" id="PS01283">
    <property type="entry name" value="TBOX_1"/>
    <property type="match status" value="1"/>
</dbReference>
<evidence type="ECO:0000256" key="7">
    <source>
        <dbReference type="PROSITE-ProRule" id="PRU00023"/>
    </source>
</evidence>
<dbReference type="GO" id="GO:0000981">
    <property type="term" value="F:DNA-binding transcription factor activity, RNA polymerase II-specific"/>
    <property type="evidence" value="ECO:0007669"/>
    <property type="project" value="TreeGrafter"/>
</dbReference>
<evidence type="ECO:0000256" key="4">
    <source>
        <dbReference type="ARBA" id="ARBA00023125"/>
    </source>
</evidence>
<evidence type="ECO:0000256" key="2">
    <source>
        <dbReference type="ARBA" id="ARBA00022473"/>
    </source>
</evidence>
<dbReference type="CDD" id="cd20681">
    <property type="entry name" value="T-box_Drosocross-like"/>
    <property type="match status" value="1"/>
</dbReference>
<dbReference type="Gene3D" id="1.10.510.10">
    <property type="entry name" value="Transferase(Phosphotransferase) domain 1"/>
    <property type="match status" value="1"/>
</dbReference>
<evidence type="ECO:0000256" key="8">
    <source>
        <dbReference type="PROSITE-ProRule" id="PRU00201"/>
    </source>
</evidence>
<dbReference type="InterPro" id="IPR000719">
    <property type="entry name" value="Prot_kinase_dom"/>
</dbReference>
<feature type="domain" description="T-box" evidence="11">
    <location>
        <begin position="17"/>
        <end position="197"/>
    </location>
</feature>
<dbReference type="STRING" id="195883.A0A482XF82"/>
<evidence type="ECO:0000259" key="10">
    <source>
        <dbReference type="PROSITE" id="PS50011"/>
    </source>
</evidence>
<dbReference type="InterPro" id="IPR011009">
    <property type="entry name" value="Kinase-like_dom_sf"/>
</dbReference>
<feature type="repeat" description="ANK" evidence="7">
    <location>
        <begin position="583"/>
        <end position="615"/>
    </location>
</feature>
<dbReference type="PROSITE" id="PS50297">
    <property type="entry name" value="ANK_REP_REGION"/>
    <property type="match status" value="2"/>
</dbReference>
<dbReference type="InterPro" id="IPR036960">
    <property type="entry name" value="T-box_sf"/>
</dbReference>
<feature type="compositionally biased region" description="Basic and acidic residues" evidence="9">
    <location>
        <begin position="209"/>
        <end position="219"/>
    </location>
</feature>
<dbReference type="PROSITE" id="PS01264">
    <property type="entry name" value="TBOX_2"/>
    <property type="match status" value="1"/>
</dbReference>
<dbReference type="OrthoDB" id="8187887at2759"/>
<dbReference type="GO" id="GO:0001708">
    <property type="term" value="P:cell fate specification"/>
    <property type="evidence" value="ECO:0007669"/>
    <property type="project" value="TreeGrafter"/>
</dbReference>
<evidence type="ECO:0000256" key="9">
    <source>
        <dbReference type="SAM" id="MobiDB-lite"/>
    </source>
</evidence>
<feature type="compositionally biased region" description="Basic and acidic residues" evidence="9">
    <location>
        <begin position="397"/>
        <end position="412"/>
    </location>
</feature>
<dbReference type="PRINTS" id="PR00937">
    <property type="entry name" value="TBOX"/>
</dbReference>
<dbReference type="FunFam" id="2.60.40.820:FF:000010">
    <property type="entry name" value="T-box transcription factor TBX6"/>
    <property type="match status" value="1"/>
</dbReference>
<keyword evidence="7" id="KW-0040">ANK repeat</keyword>
<dbReference type="Gene3D" id="2.60.40.820">
    <property type="entry name" value="Transcription factor, T-box"/>
    <property type="match status" value="1"/>
</dbReference>
<evidence type="ECO:0000256" key="3">
    <source>
        <dbReference type="ARBA" id="ARBA00023015"/>
    </source>
</evidence>
<feature type="region of interest" description="Disordered" evidence="9">
    <location>
        <begin position="198"/>
        <end position="261"/>
    </location>
</feature>
<protein>
    <recommendedName>
        <fullName evidence="14">Non-specific serine/threonine protein kinase</fullName>
    </recommendedName>
</protein>
<evidence type="ECO:0000259" key="11">
    <source>
        <dbReference type="PROSITE" id="PS50252"/>
    </source>
</evidence>
<dbReference type="SMR" id="A0A482XF82"/>
<keyword evidence="6 8" id="KW-0539">Nucleus</keyword>
<name>A0A482XF82_LAOST</name>
<sequence>MCDQMCNPVMSGAEMKLNNDDIWNQFHEHTTEMIITKSGRRMFPYLRLEAAGLDPDARYFVLLELNLSSGKRYKFNGAQWTPIGNAEPQLPPASRLYIHPDSPALGRHWMSQSILFNKVKLTNHTLDRSGNIVLTSMHKYMPTIHLVMASDVLAVHWSPTASFRFKETEFVAVTAYQNEKITKLKIDNNPFAKGFRETGQSRLKRRLQPSKDKDDDIHEMKKRSSPLSVTPTPDSGISSIGSPVERCSLSDEDTKHNTSLLSCPEDNYDRHLLANRFSPPMSSYTTPPQHHIHHTPWMDLPLPPYPLIPPYCPPSTFPPSLWPYPPFLLPRTMSFPSENSFTSALSPSSSTSAFSSPPYHQHKFFLPPHLIPYLPPTLPTPPVSEPGNKRMRKKENRKNAEKEGEASKETSSTKRASNYISYLKKDELQEIRIILNTDVLDDCDLLQGAVAIGNFSVVKRLLKHGCQINCCGKNGWTCLMWAVKFKRFEMIDLLIKRSADIAAANTEGDNAMLLAIQSDCWHQDAFLDLLNTISRFSSSFKEVVNHANKKGYTLLHLSVKRQWENIVDRLIDDGANVDCINQRGITPLIIAGYSGDLSLIRRLLRSKANVLLEDKRGCTAVCYAIAFMLPKHAEISHTLNDQLADEFSIFPPMMVTKELYLKRRLDLLVYPPSEDFPSTIRKVIVPLMTFFVRFNKDGLLLYTEQQIFGKIHEAIDRHIENADYLKALMSVTLELVRDCQCCINKFLPAEVGKSFVGAGLPEACLRILKRHNQTSMNESVIKATLLPLVSVCTSRGLPGKVWLQNNFKNLIPFYHKCNIIKDKSFKILADDIHRNLLKQSVKDFAKLVKSLESGKLIVQNMEGLKLEENLSKNGSDGNCSTISNSRSVSPSFIDFLSEKCTLETKVRNSNEQSIFTKHEELKQSSQHNNIKGPKTTEGYTNLTELFMSRKISDSKKTQLLQKLATRSYLEETSVETLKAENKIGEVINENKVKNNINSCYKPTNDSRIENGKTFSSVLQKSMKIETSSKCFLTNPNQKPNSELFMDDIAMKLNANLEETSTEDTKPLGEMNAPGPFATKSDEDMKIDSFLESNCVKDIEGRYKNPISNYLWSLDVYDSNPITERSNVSEFNGIALETNLPVFEDKYNLDCYTYYEADHDAKLKSKAEATIEAEFENETKNSVYYNEKNQILSQFERDFPAFENNPKNNFSYNDREECKNEANYSKIFYNYKENSTNQIAEKTKADPRIFKDNCYINYSDNQKAYHKNNYDNVFEEVDRIDYVFEGGDVYMFDNDNLLNYQYQKCETEVMNCDLSNSRNILNSGINDAENRENITENFEKEFCVENSEPDIIVEHEFSTLSTKESNNKKKECSLNAVDAQMEKLDMQVKHIINQYETLCRKDFENGYPKAQGDEARLLELMVSLPLVELSHLQNLKQKWDELRKKLTTKIQQNLNGVVEKVEKYLQNFSKSLEKKIEEYGILKEPRLPDIGEDLKNSGFNYDFDEKFEDRFWDTNDKLIIKQYVGEKYASFEPDYWYTAYNEPLNFSKNYEVDENLEEAFKDEYSQFKKTKCFEQRNFLNREDIYGKGDFNRIHQTGFISEVNRKFVREDHERLLKEDRKSMYCSQTHLDSIINLMNLNENKKEIFGNGTLIMAALSTYPEYKLKNGGNHGSIKLGLDQEGYPLAVKRIIPCKTKTMEMITSTLRSSLCEMSNLHHPNIVHYVNYVETEFNVMIALPLCEKNLNEYIEELKECDGVGNRSLDLVQQMMKGLQYLHSCTPPIIHGNLKPTNILIDSKQTVRLADFGLHKMVCTLQSDIQVAGILMHYILTGGIHPFGRSNSILMEDPSALAPILHTTNCEANDLLTWMLEDVNNRPNIDQALRKN</sequence>
<gene>
    <name evidence="12" type="ORF">LSTR_LSTR007947</name>
</gene>
<keyword evidence="13" id="KW-1185">Reference proteome</keyword>
<evidence type="ECO:0008006" key="14">
    <source>
        <dbReference type="Google" id="ProtNLM"/>
    </source>
</evidence>
<reference evidence="12 13" key="1">
    <citation type="journal article" date="2017" name="Gigascience">
        <title>Genome sequence of the small brown planthopper, Laodelphax striatellus.</title>
        <authorList>
            <person name="Zhu J."/>
            <person name="Jiang F."/>
            <person name="Wang X."/>
            <person name="Yang P."/>
            <person name="Bao Y."/>
            <person name="Zhao W."/>
            <person name="Wang W."/>
            <person name="Lu H."/>
            <person name="Wang Q."/>
            <person name="Cui N."/>
            <person name="Li J."/>
            <person name="Chen X."/>
            <person name="Luo L."/>
            <person name="Yu J."/>
            <person name="Kang L."/>
            <person name="Cui F."/>
        </authorList>
    </citation>
    <scope>NUCLEOTIDE SEQUENCE [LARGE SCALE GENOMIC DNA]</scope>
    <source>
        <strain evidence="12">Lst14</strain>
    </source>
</reference>
<dbReference type="PROSITE" id="PS50088">
    <property type="entry name" value="ANK_REPEAT"/>
    <property type="match status" value="3"/>
</dbReference>
<keyword evidence="4 8" id="KW-0238">DNA-binding</keyword>
<dbReference type="GO" id="GO:0000978">
    <property type="term" value="F:RNA polymerase II cis-regulatory region sequence-specific DNA binding"/>
    <property type="evidence" value="ECO:0007669"/>
    <property type="project" value="InterPro"/>
</dbReference>